<comment type="cofactor">
    <cofactor evidence="1">
        <name>Zn(2+)</name>
        <dbReference type="ChEBI" id="CHEBI:29105"/>
    </cofactor>
</comment>
<protein>
    <submittedName>
        <fullName evidence="7">MBL fold metallo-hydrolase</fullName>
    </submittedName>
</protein>
<dbReference type="PANTHER" id="PTHR42978">
    <property type="entry name" value="QUORUM-QUENCHING LACTONASE YTNP-RELATED-RELATED"/>
    <property type="match status" value="1"/>
</dbReference>
<proteinExistence type="inferred from homology"/>
<organism evidence="7 8">
    <name type="scientific">Mycolicibacterium hodleri</name>
    <dbReference type="NCBI Taxonomy" id="49897"/>
    <lineage>
        <taxon>Bacteria</taxon>
        <taxon>Bacillati</taxon>
        <taxon>Actinomycetota</taxon>
        <taxon>Actinomycetes</taxon>
        <taxon>Mycobacteriales</taxon>
        <taxon>Mycobacteriaceae</taxon>
        <taxon>Mycolicibacterium</taxon>
    </lineage>
</organism>
<reference evidence="7 8" key="1">
    <citation type="submission" date="2018-10" db="EMBL/GenBank/DDBJ databases">
        <title>Draft genome of Mycobacterium hodleri strain B.</title>
        <authorList>
            <person name="Amande T.J."/>
            <person name="Mcgenity T.J."/>
        </authorList>
    </citation>
    <scope>NUCLEOTIDE SEQUENCE [LARGE SCALE GENOMIC DNA]</scope>
    <source>
        <strain evidence="7 8">B</strain>
    </source>
</reference>
<dbReference type="GO" id="GO:0046872">
    <property type="term" value="F:metal ion binding"/>
    <property type="evidence" value="ECO:0007669"/>
    <property type="project" value="UniProtKB-KW"/>
</dbReference>
<comment type="similarity">
    <text evidence="2">Belongs to the metallo-beta-lactamase superfamily.</text>
</comment>
<evidence type="ECO:0000313" key="7">
    <source>
        <dbReference type="EMBL" id="TQR85736.1"/>
    </source>
</evidence>
<dbReference type="CDD" id="cd07742">
    <property type="entry name" value="metallo-hydrolase-like_MBL-fold"/>
    <property type="match status" value="1"/>
</dbReference>
<dbReference type="GO" id="GO:0016787">
    <property type="term" value="F:hydrolase activity"/>
    <property type="evidence" value="ECO:0007669"/>
    <property type="project" value="UniProtKB-KW"/>
</dbReference>
<dbReference type="InterPro" id="IPR001279">
    <property type="entry name" value="Metallo-B-lactamas"/>
</dbReference>
<evidence type="ECO:0000256" key="4">
    <source>
        <dbReference type="ARBA" id="ARBA00022801"/>
    </source>
</evidence>
<keyword evidence="3" id="KW-0479">Metal-binding</keyword>
<feature type="domain" description="Metallo-beta-lactamase" evidence="6">
    <location>
        <begin position="19"/>
        <end position="248"/>
    </location>
</feature>
<sequence length="261" mass="28652">MKVHHLNCGTMDSPGAPTICHVLLLETDNGLVLVDTGFGLLDCADPRRIGPSRRVIRPRFDVAETAARQVEALGFHRTDVRHVVATHCDVDHVGGIADFPDATIHVTAAEALGVLKGPTRMERFRFRSTQWAHGPHIVEHEPTGEKWRGFAAAKELDSIAPGIVLVSLPGHTRGHACVAVDAGHRWVLHCGDAFYYEGTLDGRSRVPWGLKVSEKLVAYDRKAMYDNHSRLAELYAHRDPKLLIVSAHDPRLLANAIATAV</sequence>
<dbReference type="RefSeq" id="WP_142552943.1">
    <property type="nucleotide sequence ID" value="NZ_VIFX01000018.1"/>
</dbReference>
<keyword evidence="4 7" id="KW-0378">Hydrolase</keyword>
<dbReference type="Proteomes" id="UP000315759">
    <property type="component" value="Unassembled WGS sequence"/>
</dbReference>
<evidence type="ECO:0000259" key="6">
    <source>
        <dbReference type="SMART" id="SM00849"/>
    </source>
</evidence>
<accession>A0A544W0G3</accession>
<evidence type="ECO:0000256" key="2">
    <source>
        <dbReference type="ARBA" id="ARBA00007749"/>
    </source>
</evidence>
<dbReference type="SMART" id="SM00849">
    <property type="entry name" value="Lactamase_B"/>
    <property type="match status" value="1"/>
</dbReference>
<name>A0A544W0G3_9MYCO</name>
<gene>
    <name evidence="7" type="ORF">D8S82_15520</name>
</gene>
<keyword evidence="5" id="KW-0862">Zinc</keyword>
<evidence type="ECO:0000256" key="5">
    <source>
        <dbReference type="ARBA" id="ARBA00022833"/>
    </source>
</evidence>
<dbReference type="EMBL" id="VIFX01000018">
    <property type="protein sequence ID" value="TQR85736.1"/>
    <property type="molecule type" value="Genomic_DNA"/>
</dbReference>
<dbReference type="PANTHER" id="PTHR42978:SF7">
    <property type="entry name" value="METALLO-HYDROLASE RV2300C-RELATED"/>
    <property type="match status" value="1"/>
</dbReference>
<dbReference type="Gene3D" id="3.60.15.10">
    <property type="entry name" value="Ribonuclease Z/Hydroxyacylglutathione hydrolase-like"/>
    <property type="match status" value="1"/>
</dbReference>
<dbReference type="InterPro" id="IPR036866">
    <property type="entry name" value="RibonucZ/Hydroxyglut_hydro"/>
</dbReference>
<dbReference type="AlphaFoldDB" id="A0A544W0G3"/>
<dbReference type="InterPro" id="IPR051013">
    <property type="entry name" value="MBL_superfamily_lactonases"/>
</dbReference>
<dbReference type="SUPFAM" id="SSF56281">
    <property type="entry name" value="Metallo-hydrolase/oxidoreductase"/>
    <property type="match status" value="1"/>
</dbReference>
<keyword evidence="8" id="KW-1185">Reference proteome</keyword>
<evidence type="ECO:0000256" key="1">
    <source>
        <dbReference type="ARBA" id="ARBA00001947"/>
    </source>
</evidence>
<dbReference type="Pfam" id="PF00753">
    <property type="entry name" value="Lactamase_B"/>
    <property type="match status" value="1"/>
</dbReference>
<comment type="caution">
    <text evidence="7">The sequence shown here is derived from an EMBL/GenBank/DDBJ whole genome shotgun (WGS) entry which is preliminary data.</text>
</comment>
<evidence type="ECO:0000256" key="3">
    <source>
        <dbReference type="ARBA" id="ARBA00022723"/>
    </source>
</evidence>
<evidence type="ECO:0000313" key="8">
    <source>
        <dbReference type="Proteomes" id="UP000315759"/>
    </source>
</evidence>